<feature type="region of interest" description="Disordered" evidence="1">
    <location>
        <begin position="1"/>
        <end position="22"/>
    </location>
</feature>
<proteinExistence type="predicted"/>
<dbReference type="EMBL" id="AATP01000001">
    <property type="protein sequence ID" value="EAU42294.1"/>
    <property type="molecule type" value="Genomic_DNA"/>
</dbReference>
<keyword evidence="3" id="KW-1185">Reference proteome</keyword>
<gene>
    <name evidence="2" type="ORF">FP2506_05631</name>
</gene>
<dbReference type="Proteomes" id="UP000004310">
    <property type="component" value="Unassembled WGS sequence"/>
</dbReference>
<protein>
    <submittedName>
        <fullName evidence="2">Uncharacterized protein</fullName>
    </submittedName>
</protein>
<name>Q0G7S0_9HYPH</name>
<dbReference type="AlphaFoldDB" id="Q0G7S0"/>
<accession>Q0G7S0</accession>
<dbReference type="HOGENOM" id="CLU_3099139_0_0_5"/>
<evidence type="ECO:0000313" key="3">
    <source>
        <dbReference type="Proteomes" id="UP000004310"/>
    </source>
</evidence>
<evidence type="ECO:0000256" key="1">
    <source>
        <dbReference type="SAM" id="MobiDB-lite"/>
    </source>
</evidence>
<sequence length="51" mass="5568">MYRSGLARVRANSGSMRERDEGSLTTQLFLNAKISPNEAVALEQLTGEDLA</sequence>
<reference evidence="2 3" key="1">
    <citation type="journal article" date="2010" name="J. Bacteriol.">
        <title>Genome sequence of Fulvimarina pelagi HTCC2506T, a Mn(II)-oxidizing alphaproteobacterium possessing an aerobic anoxygenic photosynthetic gene cluster and Xanthorhodopsin.</title>
        <authorList>
            <person name="Kang I."/>
            <person name="Oh H.M."/>
            <person name="Lim S.I."/>
            <person name="Ferriera S."/>
            <person name="Giovannoni S.J."/>
            <person name="Cho J.C."/>
        </authorList>
    </citation>
    <scope>NUCLEOTIDE SEQUENCE [LARGE SCALE GENOMIC DNA]</scope>
    <source>
        <strain evidence="2 3">HTCC2506</strain>
    </source>
</reference>
<organism evidence="2 3">
    <name type="scientific">Fulvimarina pelagi HTCC2506</name>
    <dbReference type="NCBI Taxonomy" id="314231"/>
    <lineage>
        <taxon>Bacteria</taxon>
        <taxon>Pseudomonadati</taxon>
        <taxon>Pseudomonadota</taxon>
        <taxon>Alphaproteobacteria</taxon>
        <taxon>Hyphomicrobiales</taxon>
        <taxon>Aurantimonadaceae</taxon>
        <taxon>Fulvimarina</taxon>
    </lineage>
</organism>
<evidence type="ECO:0000313" key="2">
    <source>
        <dbReference type="EMBL" id="EAU42294.1"/>
    </source>
</evidence>
<comment type="caution">
    <text evidence="2">The sequence shown here is derived from an EMBL/GenBank/DDBJ whole genome shotgun (WGS) entry which is preliminary data.</text>
</comment>